<gene>
    <name evidence="7" type="ORF">ENM11_05255</name>
</gene>
<dbReference type="AlphaFoldDB" id="A0A7C5LAT6"/>
<feature type="domain" description="PIN" evidence="6">
    <location>
        <begin position="2"/>
        <end position="108"/>
    </location>
</feature>
<evidence type="ECO:0000259" key="6">
    <source>
        <dbReference type="Pfam" id="PF01850"/>
    </source>
</evidence>
<dbReference type="EMBL" id="DRWN01000041">
    <property type="protein sequence ID" value="HHK68544.1"/>
    <property type="molecule type" value="Genomic_DNA"/>
</dbReference>
<evidence type="ECO:0000313" key="7">
    <source>
        <dbReference type="EMBL" id="HHK68544.1"/>
    </source>
</evidence>
<dbReference type="GO" id="GO:0004540">
    <property type="term" value="F:RNA nuclease activity"/>
    <property type="evidence" value="ECO:0007669"/>
    <property type="project" value="TreeGrafter"/>
</dbReference>
<evidence type="ECO:0000256" key="3">
    <source>
        <dbReference type="ARBA" id="ARBA00022723"/>
    </source>
</evidence>
<dbReference type="PANTHER" id="PTHR42740:SF1">
    <property type="entry name" value="RIBONUCLEASE VAPC3"/>
    <property type="match status" value="1"/>
</dbReference>
<reference evidence="7" key="1">
    <citation type="journal article" date="2020" name="mSystems">
        <title>Genome- and Community-Level Interaction Insights into Carbon Utilization and Element Cycling Functions of Hydrothermarchaeota in Hydrothermal Sediment.</title>
        <authorList>
            <person name="Zhou Z."/>
            <person name="Liu Y."/>
            <person name="Xu W."/>
            <person name="Pan J."/>
            <person name="Luo Z.H."/>
            <person name="Li M."/>
        </authorList>
    </citation>
    <scope>NUCLEOTIDE SEQUENCE [LARGE SCALE GENOMIC DNA]</scope>
    <source>
        <strain evidence="7">SpSt-1056</strain>
    </source>
</reference>
<keyword evidence="1" id="KW-1277">Toxin-antitoxin system</keyword>
<dbReference type="GO" id="GO:0016787">
    <property type="term" value="F:hydrolase activity"/>
    <property type="evidence" value="ECO:0007669"/>
    <property type="project" value="UniProtKB-KW"/>
</dbReference>
<keyword evidence="5" id="KW-0460">Magnesium</keyword>
<dbReference type="SUPFAM" id="SSF88723">
    <property type="entry name" value="PIN domain-like"/>
    <property type="match status" value="1"/>
</dbReference>
<name>A0A7C5LAT6_CALS0</name>
<sequence length="118" mass="12980">MMLLDTSILIKSLQKGKLIEGCISVITLVEVLRGVAAEKRNQVKTSLEKVYEIISLDNEVIMEYCDIYDALRSRGLKVPEAGLLIAASAKAKNLTLATSDKEFKKLDGLGLEIRLENG</sequence>
<accession>A0A7C5LAT6</accession>
<dbReference type="InterPro" id="IPR029060">
    <property type="entry name" value="PIN-like_dom_sf"/>
</dbReference>
<dbReference type="GO" id="GO:0046872">
    <property type="term" value="F:metal ion binding"/>
    <property type="evidence" value="ECO:0007669"/>
    <property type="project" value="UniProtKB-KW"/>
</dbReference>
<dbReference type="CDD" id="cd09881">
    <property type="entry name" value="PIN_VapC4-5_FitB-like"/>
    <property type="match status" value="1"/>
</dbReference>
<comment type="caution">
    <text evidence="7">The sequence shown here is derived from an EMBL/GenBank/DDBJ whole genome shotgun (WGS) entry which is preliminary data.</text>
</comment>
<evidence type="ECO:0000256" key="5">
    <source>
        <dbReference type="ARBA" id="ARBA00022842"/>
    </source>
</evidence>
<dbReference type="PANTHER" id="PTHR42740">
    <property type="entry name" value="RIBONUCLEASE VAPC3"/>
    <property type="match status" value="1"/>
</dbReference>
<dbReference type="InterPro" id="IPR051749">
    <property type="entry name" value="PINc/VapC_TA_RNase"/>
</dbReference>
<evidence type="ECO:0000256" key="2">
    <source>
        <dbReference type="ARBA" id="ARBA00022722"/>
    </source>
</evidence>
<keyword evidence="2" id="KW-0540">Nuclease</keyword>
<keyword evidence="3" id="KW-0479">Metal-binding</keyword>
<evidence type="ECO:0000256" key="1">
    <source>
        <dbReference type="ARBA" id="ARBA00022649"/>
    </source>
</evidence>
<keyword evidence="4" id="KW-0378">Hydrolase</keyword>
<proteinExistence type="predicted"/>
<organism evidence="7">
    <name type="scientific">Caldiarchaeum subterraneum</name>
    <dbReference type="NCBI Taxonomy" id="311458"/>
    <lineage>
        <taxon>Archaea</taxon>
        <taxon>Nitrososphaerota</taxon>
        <taxon>Candidatus Caldarchaeales</taxon>
        <taxon>Candidatus Caldarchaeaceae</taxon>
        <taxon>Candidatus Caldarchaeum</taxon>
    </lineage>
</organism>
<evidence type="ECO:0000256" key="4">
    <source>
        <dbReference type="ARBA" id="ARBA00022801"/>
    </source>
</evidence>
<dbReference type="InterPro" id="IPR002716">
    <property type="entry name" value="PIN_dom"/>
</dbReference>
<dbReference type="Gene3D" id="3.40.50.1010">
    <property type="entry name" value="5'-nuclease"/>
    <property type="match status" value="1"/>
</dbReference>
<protein>
    <submittedName>
        <fullName evidence="7">Type II toxin-antitoxin system VapC family toxin</fullName>
    </submittedName>
</protein>
<dbReference type="Pfam" id="PF01850">
    <property type="entry name" value="PIN"/>
    <property type="match status" value="1"/>
</dbReference>